<dbReference type="RefSeq" id="WP_120544348.1">
    <property type="nucleotide sequence ID" value="NZ_RAVZ01000294.1"/>
</dbReference>
<dbReference type="InterPro" id="IPR029062">
    <property type="entry name" value="Class_I_gatase-like"/>
</dbReference>
<dbReference type="Gene3D" id="3.40.50.880">
    <property type="match status" value="1"/>
</dbReference>
<dbReference type="Proteomes" id="UP000268094">
    <property type="component" value="Unassembled WGS sequence"/>
</dbReference>
<dbReference type="CDD" id="cd03138">
    <property type="entry name" value="GATase1_AraC_2"/>
    <property type="match status" value="1"/>
</dbReference>
<gene>
    <name evidence="5" type="ORF">D7V88_31665</name>
</gene>
<reference evidence="6" key="1">
    <citation type="submission" date="2018-09" db="EMBL/GenBank/DDBJ databases">
        <authorList>
            <person name="Livingstone P.G."/>
            <person name="Whitworth D.E."/>
        </authorList>
    </citation>
    <scope>NUCLEOTIDE SEQUENCE [LARGE SCALE GENOMIC DNA]</scope>
    <source>
        <strain evidence="6">CA054A</strain>
    </source>
</reference>
<dbReference type="SUPFAM" id="SSF46689">
    <property type="entry name" value="Homeodomain-like"/>
    <property type="match status" value="2"/>
</dbReference>
<dbReference type="SMART" id="SM00342">
    <property type="entry name" value="HTH_ARAC"/>
    <property type="match status" value="1"/>
</dbReference>
<keyword evidence="3" id="KW-0804">Transcription</keyword>
<dbReference type="PROSITE" id="PS01124">
    <property type="entry name" value="HTH_ARAC_FAMILY_2"/>
    <property type="match status" value="1"/>
</dbReference>
<keyword evidence="1" id="KW-0805">Transcription regulation</keyword>
<sequence>MSAEQRTTRIAVLALEGCVASSVTGPLDVFAMANILGREQGLGESFAAEVVSLRPGPVRSFHGVEVAARHVPGPSDRFDLILVPAMVGPLEAIVAERAVVAWLAEQHARGARLAAVCAGVLLLAETGLLDGREATTHWGLAHSFAARYPRVTLKSELLVVDNGDVLTAGGVTAYLDLCLHLVARHASSELAMHCARMLLVEPARRFQAPFAVHTSPRGHGDSAVLLAQDWLEAHLSGPVTLEGAARAASLGQRTLLRRFRKATGDTPLDYVQRLRIETAKRLLETTPRTVEDITQAVGYADATSFRRRFKARTGLTPDGYRRRFVIPKR</sequence>
<dbReference type="InterPro" id="IPR002818">
    <property type="entry name" value="DJ-1/PfpI"/>
</dbReference>
<dbReference type="InterPro" id="IPR018060">
    <property type="entry name" value="HTH_AraC"/>
</dbReference>
<organism evidence="5 6">
    <name type="scientific">Corallococcus terminator</name>
    <dbReference type="NCBI Taxonomy" id="2316733"/>
    <lineage>
        <taxon>Bacteria</taxon>
        <taxon>Pseudomonadati</taxon>
        <taxon>Myxococcota</taxon>
        <taxon>Myxococcia</taxon>
        <taxon>Myxococcales</taxon>
        <taxon>Cystobacterineae</taxon>
        <taxon>Myxococcaceae</taxon>
        <taxon>Corallococcus</taxon>
    </lineage>
</organism>
<dbReference type="PANTHER" id="PTHR43130:SF3">
    <property type="entry name" value="HTH-TYPE TRANSCRIPTIONAL REGULATOR RV1931C"/>
    <property type="match status" value="1"/>
</dbReference>
<accession>A0A3A8I2I0</accession>
<keyword evidence="6" id="KW-1185">Reference proteome</keyword>
<evidence type="ECO:0000256" key="1">
    <source>
        <dbReference type="ARBA" id="ARBA00023015"/>
    </source>
</evidence>
<dbReference type="InterPro" id="IPR009057">
    <property type="entry name" value="Homeodomain-like_sf"/>
</dbReference>
<evidence type="ECO:0000259" key="4">
    <source>
        <dbReference type="PROSITE" id="PS01124"/>
    </source>
</evidence>
<keyword evidence="2" id="KW-0238">DNA-binding</keyword>
<evidence type="ECO:0000256" key="2">
    <source>
        <dbReference type="ARBA" id="ARBA00023125"/>
    </source>
</evidence>
<dbReference type="InterPro" id="IPR018062">
    <property type="entry name" value="HTH_AraC-typ_CS"/>
</dbReference>
<dbReference type="Gene3D" id="1.10.10.60">
    <property type="entry name" value="Homeodomain-like"/>
    <property type="match status" value="1"/>
</dbReference>
<dbReference type="Pfam" id="PF12833">
    <property type="entry name" value="HTH_18"/>
    <property type="match status" value="1"/>
</dbReference>
<evidence type="ECO:0000256" key="3">
    <source>
        <dbReference type="ARBA" id="ARBA00023163"/>
    </source>
</evidence>
<dbReference type="PROSITE" id="PS00041">
    <property type="entry name" value="HTH_ARAC_FAMILY_1"/>
    <property type="match status" value="1"/>
</dbReference>
<dbReference type="SUPFAM" id="SSF52317">
    <property type="entry name" value="Class I glutamine amidotransferase-like"/>
    <property type="match status" value="1"/>
</dbReference>
<protein>
    <submittedName>
        <fullName evidence="5">GlxA family transcriptional regulator</fullName>
    </submittedName>
</protein>
<feature type="domain" description="HTH araC/xylS-type" evidence="4">
    <location>
        <begin position="225"/>
        <end position="323"/>
    </location>
</feature>
<name>A0A3A8I2I0_9BACT</name>
<proteinExistence type="predicted"/>
<dbReference type="EMBL" id="RAVZ01000294">
    <property type="protein sequence ID" value="RKG76886.1"/>
    <property type="molecule type" value="Genomic_DNA"/>
</dbReference>
<evidence type="ECO:0000313" key="5">
    <source>
        <dbReference type="EMBL" id="RKG76886.1"/>
    </source>
</evidence>
<dbReference type="Pfam" id="PF01965">
    <property type="entry name" value="DJ-1_PfpI"/>
    <property type="match status" value="1"/>
</dbReference>
<comment type="caution">
    <text evidence="5">The sequence shown here is derived from an EMBL/GenBank/DDBJ whole genome shotgun (WGS) entry which is preliminary data.</text>
</comment>
<dbReference type="GO" id="GO:0003700">
    <property type="term" value="F:DNA-binding transcription factor activity"/>
    <property type="evidence" value="ECO:0007669"/>
    <property type="project" value="InterPro"/>
</dbReference>
<dbReference type="AlphaFoldDB" id="A0A3A8I2I0"/>
<evidence type="ECO:0000313" key="6">
    <source>
        <dbReference type="Proteomes" id="UP000268094"/>
    </source>
</evidence>
<dbReference type="OrthoDB" id="9798003at2"/>
<dbReference type="InterPro" id="IPR052158">
    <property type="entry name" value="INH-QAR"/>
</dbReference>
<dbReference type="PANTHER" id="PTHR43130">
    <property type="entry name" value="ARAC-FAMILY TRANSCRIPTIONAL REGULATOR"/>
    <property type="match status" value="1"/>
</dbReference>
<dbReference type="GO" id="GO:0043565">
    <property type="term" value="F:sequence-specific DNA binding"/>
    <property type="evidence" value="ECO:0007669"/>
    <property type="project" value="InterPro"/>
</dbReference>